<evidence type="ECO:0000313" key="1">
    <source>
        <dbReference type="EMBL" id="ACR11573.1"/>
    </source>
</evidence>
<sequence>MKIRGFDDVVADEVDLLVSAMLESMPPAEVRSLLANFRALRSGCAPVMPLEPEIPHPQAELTS</sequence>
<dbReference type="eggNOG" id="ENOG5030MGP">
    <property type="taxonomic scope" value="Bacteria"/>
</dbReference>
<evidence type="ECO:0000313" key="2">
    <source>
        <dbReference type="Proteomes" id="UP000009080"/>
    </source>
</evidence>
<keyword evidence="2" id="KW-1185">Reference proteome</keyword>
<dbReference type="RefSeq" id="WP_015817685.1">
    <property type="nucleotide sequence ID" value="NC_012997.1"/>
</dbReference>
<protein>
    <submittedName>
        <fullName evidence="1">Uncharacterized protein</fullName>
    </submittedName>
</protein>
<organism evidence="1 2">
    <name type="scientific">Teredinibacter turnerae (strain ATCC 39867 / T7901)</name>
    <dbReference type="NCBI Taxonomy" id="377629"/>
    <lineage>
        <taxon>Bacteria</taxon>
        <taxon>Pseudomonadati</taxon>
        <taxon>Pseudomonadota</taxon>
        <taxon>Gammaproteobacteria</taxon>
        <taxon>Cellvibrionales</taxon>
        <taxon>Cellvibrionaceae</taxon>
        <taxon>Teredinibacter</taxon>
    </lineage>
</organism>
<dbReference type="OrthoDB" id="9901952at2"/>
<dbReference type="AlphaFoldDB" id="C5BRD6"/>
<dbReference type="HOGENOM" id="CLU_2884421_0_0_6"/>
<accession>C5BRD6</accession>
<proteinExistence type="predicted"/>
<dbReference type="KEGG" id="ttu:TERTU_3511"/>
<reference evidence="1 2" key="1">
    <citation type="journal article" date="2009" name="PLoS ONE">
        <title>The complete genome of Teredinibacter turnerae T7901: an intracellular endosymbiont of marine wood-boring bivalves (shipworms).</title>
        <authorList>
            <person name="Yang J.C."/>
            <person name="Madupu R."/>
            <person name="Durkin A.S."/>
            <person name="Ekborg N.A."/>
            <person name="Pedamallu C.S."/>
            <person name="Hostetler J.B."/>
            <person name="Radune D."/>
            <person name="Toms B.S."/>
            <person name="Henrissat B."/>
            <person name="Coutinho P.M."/>
            <person name="Schwarz S."/>
            <person name="Field L."/>
            <person name="Trindade-Silva A.E."/>
            <person name="Soares C.A.G."/>
            <person name="Elshahawi S."/>
            <person name="Hanora A."/>
            <person name="Schmidt E.W."/>
            <person name="Haygood M.G."/>
            <person name="Posfai J."/>
            <person name="Benner J."/>
            <person name="Madinger C."/>
            <person name="Nove J."/>
            <person name="Anton B."/>
            <person name="Chaudhary K."/>
            <person name="Foster J."/>
            <person name="Holman A."/>
            <person name="Kumar S."/>
            <person name="Lessard P.A."/>
            <person name="Luyten Y.A."/>
            <person name="Slatko B."/>
            <person name="Wood N."/>
            <person name="Wu B."/>
            <person name="Teplitski M."/>
            <person name="Mougous J.D."/>
            <person name="Ward N."/>
            <person name="Eisen J.A."/>
            <person name="Badger J.H."/>
            <person name="Distel D.L."/>
        </authorList>
    </citation>
    <scope>NUCLEOTIDE SEQUENCE [LARGE SCALE GENOMIC DNA]</scope>
    <source>
        <strain evidence="2">ATCC 39867 / T7901</strain>
    </source>
</reference>
<dbReference type="Proteomes" id="UP000009080">
    <property type="component" value="Chromosome"/>
</dbReference>
<gene>
    <name evidence="1" type="ordered locus">TERTU_3511</name>
</gene>
<name>C5BRD6_TERTT</name>
<dbReference type="EMBL" id="CP001614">
    <property type="protein sequence ID" value="ACR11573.1"/>
    <property type="molecule type" value="Genomic_DNA"/>
</dbReference>